<protein>
    <submittedName>
        <fullName evidence="1">Uncharacterized protein</fullName>
    </submittedName>
</protein>
<evidence type="ECO:0000313" key="1">
    <source>
        <dbReference type="EMBL" id="EJW93266.1"/>
    </source>
</evidence>
<reference evidence="1" key="1">
    <citation type="journal article" date="2012" name="PLoS ONE">
        <title>Gene sets for utilization of primary and secondary nutrition supplies in the distal gut of endangered iberian lynx.</title>
        <authorList>
            <person name="Alcaide M."/>
            <person name="Messina E."/>
            <person name="Richter M."/>
            <person name="Bargiela R."/>
            <person name="Peplies J."/>
            <person name="Huws S.A."/>
            <person name="Newbold C.J."/>
            <person name="Golyshin P.N."/>
            <person name="Simon M.A."/>
            <person name="Lopez G."/>
            <person name="Yakimov M.M."/>
            <person name="Ferrer M."/>
        </authorList>
    </citation>
    <scope>NUCLEOTIDE SEQUENCE</scope>
</reference>
<name>J9FEC4_9ZZZZ</name>
<sequence>MKHFYILLLAGIAFCGSCSFFESKKEGKNEEYSENRARMEAEAQIRLAKVRQQMAQGDFEAAKASIRQMREDCYLALAAREEAIVLMDSADLKIAQQELAQVDSLLLAGVDSIKQEDFDEVCRKVQFYERKIQHDKERISGEKKK</sequence>
<organism evidence="1">
    <name type="scientific">gut metagenome</name>
    <dbReference type="NCBI Taxonomy" id="749906"/>
    <lineage>
        <taxon>unclassified sequences</taxon>
        <taxon>metagenomes</taxon>
        <taxon>organismal metagenomes</taxon>
    </lineage>
</organism>
<comment type="caution">
    <text evidence="1">The sequence shown here is derived from an EMBL/GenBank/DDBJ whole genome shotgun (WGS) entry which is preliminary data.</text>
</comment>
<dbReference type="EMBL" id="AMCI01007074">
    <property type="protein sequence ID" value="EJW93266.1"/>
    <property type="molecule type" value="Genomic_DNA"/>
</dbReference>
<gene>
    <name evidence="1" type="ORF">EVA_18625</name>
</gene>
<accession>J9FEC4</accession>
<proteinExistence type="predicted"/>
<dbReference type="AlphaFoldDB" id="J9FEC4"/>